<accession>A0A1M5GMI0</accession>
<keyword evidence="3" id="KW-1185">Reference proteome</keyword>
<evidence type="ECO:0000313" key="2">
    <source>
        <dbReference type="EMBL" id="SHG04990.1"/>
    </source>
</evidence>
<evidence type="ECO:0000313" key="3">
    <source>
        <dbReference type="Proteomes" id="UP000184036"/>
    </source>
</evidence>
<dbReference type="EMBL" id="FQWE01000004">
    <property type="protein sequence ID" value="SHG04990.1"/>
    <property type="molecule type" value="Genomic_DNA"/>
</dbReference>
<dbReference type="STRING" id="271157.SAMN05444396_10433"/>
<organism evidence="2 3">
    <name type="scientific">Flavobacterium segetis</name>
    <dbReference type="NCBI Taxonomy" id="271157"/>
    <lineage>
        <taxon>Bacteria</taxon>
        <taxon>Pseudomonadati</taxon>
        <taxon>Bacteroidota</taxon>
        <taxon>Flavobacteriia</taxon>
        <taxon>Flavobacteriales</taxon>
        <taxon>Flavobacteriaceae</taxon>
        <taxon>Flavobacterium</taxon>
    </lineage>
</organism>
<keyword evidence="1" id="KW-0732">Signal</keyword>
<dbReference type="RefSeq" id="WP_072989853.1">
    <property type="nucleotide sequence ID" value="NZ_FQWE01000004.1"/>
</dbReference>
<feature type="signal peptide" evidence="1">
    <location>
        <begin position="1"/>
        <end position="21"/>
    </location>
</feature>
<reference evidence="3" key="1">
    <citation type="submission" date="2016-11" db="EMBL/GenBank/DDBJ databases">
        <authorList>
            <person name="Varghese N."/>
            <person name="Submissions S."/>
        </authorList>
    </citation>
    <scope>NUCLEOTIDE SEQUENCE [LARGE SCALE GENOMIC DNA]</scope>
    <source>
        <strain evidence="3">DSM 19741</strain>
    </source>
</reference>
<dbReference type="AlphaFoldDB" id="A0A1M5GMI0"/>
<gene>
    <name evidence="2" type="ORF">SAMN05444396_10433</name>
</gene>
<dbReference type="OrthoDB" id="1361185at2"/>
<evidence type="ECO:0008006" key="4">
    <source>
        <dbReference type="Google" id="ProtNLM"/>
    </source>
</evidence>
<name>A0A1M5GMI0_9FLAO</name>
<feature type="chain" id="PRO_5012228973" description="Curlin associated repeat-containing protein" evidence="1">
    <location>
        <begin position="22"/>
        <end position="179"/>
    </location>
</feature>
<dbReference type="Proteomes" id="UP000184036">
    <property type="component" value="Unassembled WGS sequence"/>
</dbReference>
<sequence>MKNISLKSTAFLLFLSSILFSQNREDNLVFQNYSSSAFDQKDIALNLVGNSSSINESNRNSYLSYRSSLINIQQIGNYNNAIVNINSQISSVSVSQEGNNNKYSLVKDVKKIIMSVQQSGNDNIINDYSYRSNYDINAKMIQNGNDLNIKSIGANSISKDMTVSQKGNSASVIIINKLN</sequence>
<proteinExistence type="predicted"/>
<protein>
    <recommendedName>
        <fullName evidence="4">Curlin associated repeat-containing protein</fullName>
    </recommendedName>
</protein>
<evidence type="ECO:0000256" key="1">
    <source>
        <dbReference type="SAM" id="SignalP"/>
    </source>
</evidence>